<name>A0ABP7KRP9_9SPHN</name>
<evidence type="ECO:0000313" key="1">
    <source>
        <dbReference type="EMBL" id="GAA3886318.1"/>
    </source>
</evidence>
<proteinExistence type="predicted"/>
<sequence length="54" mass="5802">MTALGVNQVWAANMPVSKKIADGLGIKPIQPDNISKEFLADVDSCESIFIPEKA</sequence>
<comment type="caution">
    <text evidence="1">The sequence shown here is derived from an EMBL/GenBank/DDBJ whole genome shotgun (WGS) entry which is preliminary data.</text>
</comment>
<organism evidence="1 2">
    <name type="scientific">Sphingomonas limnosediminicola</name>
    <dbReference type="NCBI Taxonomy" id="940133"/>
    <lineage>
        <taxon>Bacteria</taxon>
        <taxon>Pseudomonadati</taxon>
        <taxon>Pseudomonadota</taxon>
        <taxon>Alphaproteobacteria</taxon>
        <taxon>Sphingomonadales</taxon>
        <taxon>Sphingomonadaceae</taxon>
        <taxon>Sphingomonas</taxon>
    </lineage>
</organism>
<dbReference type="EMBL" id="BAABBM010000001">
    <property type="protein sequence ID" value="GAA3886318.1"/>
    <property type="molecule type" value="Genomic_DNA"/>
</dbReference>
<evidence type="ECO:0000313" key="2">
    <source>
        <dbReference type="Proteomes" id="UP001500827"/>
    </source>
</evidence>
<protein>
    <submittedName>
        <fullName evidence="1">Uncharacterized protein</fullName>
    </submittedName>
</protein>
<dbReference type="RefSeq" id="WP_344697801.1">
    <property type="nucleotide sequence ID" value="NZ_BAABBM010000001.1"/>
</dbReference>
<gene>
    <name evidence="1" type="ORF">GCM10022276_01700</name>
</gene>
<keyword evidence="2" id="KW-1185">Reference proteome</keyword>
<accession>A0ABP7KRP9</accession>
<reference evidence="2" key="1">
    <citation type="journal article" date="2019" name="Int. J. Syst. Evol. Microbiol.">
        <title>The Global Catalogue of Microorganisms (GCM) 10K type strain sequencing project: providing services to taxonomists for standard genome sequencing and annotation.</title>
        <authorList>
            <consortium name="The Broad Institute Genomics Platform"/>
            <consortium name="The Broad Institute Genome Sequencing Center for Infectious Disease"/>
            <person name="Wu L."/>
            <person name="Ma J."/>
        </authorList>
    </citation>
    <scope>NUCLEOTIDE SEQUENCE [LARGE SCALE GENOMIC DNA]</scope>
    <source>
        <strain evidence="2">JCM 17543</strain>
    </source>
</reference>
<dbReference type="Proteomes" id="UP001500827">
    <property type="component" value="Unassembled WGS sequence"/>
</dbReference>